<dbReference type="AlphaFoldDB" id="A0A3S4ZJI8"/>
<evidence type="ECO:0000313" key="2">
    <source>
        <dbReference type="EMBL" id="VEL13159.1"/>
    </source>
</evidence>
<feature type="compositionally biased region" description="Low complexity" evidence="1">
    <location>
        <begin position="177"/>
        <end position="190"/>
    </location>
</feature>
<feature type="non-terminal residue" evidence="2">
    <location>
        <position position="587"/>
    </location>
</feature>
<evidence type="ECO:0000313" key="3">
    <source>
        <dbReference type="Proteomes" id="UP000784294"/>
    </source>
</evidence>
<feature type="region of interest" description="Disordered" evidence="1">
    <location>
        <begin position="173"/>
        <end position="228"/>
    </location>
</feature>
<organism evidence="2 3">
    <name type="scientific">Protopolystoma xenopodis</name>
    <dbReference type="NCBI Taxonomy" id="117903"/>
    <lineage>
        <taxon>Eukaryota</taxon>
        <taxon>Metazoa</taxon>
        <taxon>Spiralia</taxon>
        <taxon>Lophotrochozoa</taxon>
        <taxon>Platyhelminthes</taxon>
        <taxon>Monogenea</taxon>
        <taxon>Polyopisthocotylea</taxon>
        <taxon>Polystomatidea</taxon>
        <taxon>Polystomatidae</taxon>
        <taxon>Protopolystoma</taxon>
    </lineage>
</organism>
<feature type="compositionally biased region" description="Polar residues" evidence="1">
    <location>
        <begin position="207"/>
        <end position="227"/>
    </location>
</feature>
<name>A0A3S4ZJI8_9PLAT</name>
<dbReference type="Proteomes" id="UP000784294">
    <property type="component" value="Unassembled WGS sequence"/>
</dbReference>
<protein>
    <submittedName>
        <fullName evidence="2">Uncharacterized protein</fullName>
    </submittedName>
</protein>
<comment type="caution">
    <text evidence="2">The sequence shown here is derived from an EMBL/GenBank/DDBJ whole genome shotgun (WGS) entry which is preliminary data.</text>
</comment>
<sequence length="587" mass="64834">MKAGKNLSAPLNSQAWSINSRIWMRLKAAELQFMKYSDQFPFVPPPGSSKIASGATQPLCMSGLDILSRQLLACEIYAKPEKVSLELTREHLQTGVDTKKLSSTTTNLKEDGDRNNDASSIMSFGKSMNMEFKTNHTPKLDAVQAKQVYSPDRQLLPHDPSSPRVFQRVALTSDPLTGGSTSSPNSPGSNIGYNLLPNKCTREQSDSKSVTSDEPLNSLTSAHGVTPSSSFSSAVALVSGGHLLRLCRHAPISVEEVRLAAHIVVKLQTQLIIRLAAYLLEGDMQGHCDSASRESEGLRLLSLLHWHCLHLSQLSSLSLGLIWPIANSDPGSEPSPHHKTAAINLWQDQVFGQLEFINNCPGFTRLLPGLAMDLLWLVDQCMLANKHTNCNHRLAEDCIPTVPKAYHGNNDESSGATLREAFLDLDLLGKLCLTRHFTGLDVFSQDKLYIGRSKGSLHETNASANSSINSFGVPEATMPIINNRSEQVLLGSESQVLSSLMSPHNSVTKNDDEIIVDLKEEEAKEDREKEMKQKAEDCREKEAEHTRNEKEDDELLNKRNEAVVKEQTYLESKKENEATRQMSKAED</sequence>
<feature type="region of interest" description="Disordered" evidence="1">
    <location>
        <begin position="521"/>
        <end position="587"/>
    </location>
</feature>
<evidence type="ECO:0000256" key="1">
    <source>
        <dbReference type="SAM" id="MobiDB-lite"/>
    </source>
</evidence>
<dbReference type="CDD" id="cd22249">
    <property type="entry name" value="UDM1_RNF168_RNF169-like"/>
    <property type="match status" value="1"/>
</dbReference>
<proteinExistence type="predicted"/>
<feature type="compositionally biased region" description="Basic and acidic residues" evidence="1">
    <location>
        <begin position="571"/>
        <end position="587"/>
    </location>
</feature>
<dbReference type="EMBL" id="CAAALY010016906">
    <property type="protein sequence ID" value="VEL13159.1"/>
    <property type="molecule type" value="Genomic_DNA"/>
</dbReference>
<reference evidence="2" key="1">
    <citation type="submission" date="2018-11" db="EMBL/GenBank/DDBJ databases">
        <authorList>
            <consortium name="Pathogen Informatics"/>
        </authorList>
    </citation>
    <scope>NUCLEOTIDE SEQUENCE</scope>
</reference>
<accession>A0A3S4ZJI8</accession>
<gene>
    <name evidence="2" type="ORF">PXEA_LOCUS6599</name>
</gene>
<keyword evidence="3" id="KW-1185">Reference proteome</keyword>
<feature type="compositionally biased region" description="Basic and acidic residues" evidence="1">
    <location>
        <begin position="521"/>
        <end position="564"/>
    </location>
</feature>